<dbReference type="InterPro" id="IPR000524">
    <property type="entry name" value="Tscrpt_reg_HTH_GntR"/>
</dbReference>
<keyword evidence="7" id="KW-1185">Reference proteome</keyword>
<dbReference type="InterPro" id="IPR011663">
    <property type="entry name" value="UTRA"/>
</dbReference>
<keyword evidence="3" id="KW-0804">Transcription</keyword>
<sequence length="250" mass="28560">MNQPIVNKVSGERPLYDQVYQALLQQIVEGSYQIHQQLPSEKELSELFNVSRITIRQALNQLQLEHLVYKIQGKGTFVSAPKTFQNISQLQGFAEAMTNMGHEVFNVVKEFRFIPATPQIASKLKVSVNSTVVEIKRIRLLNRKPVSFELTYLPEAIGLALQEINLSTRDVFLAIEEDLSIALGHADLNIDATLADEELSELLQVDINAPLLRVERLTHDHAGHPIDFEYLYFSGETFQYRLRVDRKRNT</sequence>
<dbReference type="GO" id="GO:0045892">
    <property type="term" value="P:negative regulation of DNA-templated transcription"/>
    <property type="evidence" value="ECO:0007669"/>
    <property type="project" value="TreeGrafter"/>
</dbReference>
<dbReference type="GO" id="GO:0003700">
    <property type="term" value="F:DNA-binding transcription factor activity"/>
    <property type="evidence" value="ECO:0007669"/>
    <property type="project" value="InterPro"/>
</dbReference>
<dbReference type="InterPro" id="IPR050679">
    <property type="entry name" value="Bact_HTH_transcr_reg"/>
</dbReference>
<reference evidence="6 8" key="2">
    <citation type="submission" date="2017-12" db="EMBL/GenBank/DDBJ databases">
        <title>Draft Genome sequences of multiple microbial strains isolated from spacecraft associated surfaces.</title>
        <authorList>
            <person name="Seuylemezian A."/>
            <person name="Vaishampayan P."/>
            <person name="Venkateswaran K."/>
        </authorList>
    </citation>
    <scope>NUCLEOTIDE SEQUENCE [LARGE SCALE GENOMIC DNA]</scope>
    <source>
        <strain evidence="6 8">2P01AA</strain>
    </source>
</reference>
<dbReference type="EMBL" id="PISJ01000012">
    <property type="protein sequence ID" value="PKF33866.1"/>
    <property type="molecule type" value="Genomic_DNA"/>
</dbReference>
<dbReference type="InterPro" id="IPR028978">
    <property type="entry name" value="Chorismate_lyase_/UTRA_dom_sf"/>
</dbReference>
<dbReference type="SMART" id="SM00866">
    <property type="entry name" value="UTRA"/>
    <property type="match status" value="1"/>
</dbReference>
<dbReference type="SUPFAM" id="SSF64288">
    <property type="entry name" value="Chorismate lyase-like"/>
    <property type="match status" value="1"/>
</dbReference>
<keyword evidence="1" id="KW-0805">Transcription regulation</keyword>
<proteinExistence type="predicted"/>
<protein>
    <submittedName>
        <fullName evidence="6">GntR family transcriptional regulator</fullName>
    </submittedName>
</protein>
<gene>
    <name evidence="6" type="ORF">CW311_08445</name>
    <name evidence="5" type="ORF">F993_02220</name>
</gene>
<dbReference type="PRINTS" id="PR00035">
    <property type="entry name" value="HTHGNTR"/>
</dbReference>
<evidence type="ECO:0000313" key="8">
    <source>
        <dbReference type="Proteomes" id="UP000233553"/>
    </source>
</evidence>
<dbReference type="AlphaFoldDB" id="A0A1E7R0N1"/>
<dbReference type="SMART" id="SM00345">
    <property type="entry name" value="HTH_GNTR"/>
    <property type="match status" value="1"/>
</dbReference>
<evidence type="ECO:0000256" key="1">
    <source>
        <dbReference type="ARBA" id="ARBA00023015"/>
    </source>
</evidence>
<accession>A0A1E7R0N1</accession>
<name>A0A1E7R0N1_9GAMM</name>
<dbReference type="RefSeq" id="WP_004654718.1">
    <property type="nucleotide sequence ID" value="NZ_CP158965.1"/>
</dbReference>
<keyword evidence="2" id="KW-0238">DNA-binding</keyword>
<dbReference type="OrthoDB" id="8584262at2"/>
<dbReference type="CDD" id="cd07377">
    <property type="entry name" value="WHTH_GntR"/>
    <property type="match status" value="1"/>
</dbReference>
<dbReference type="EMBL" id="APOI01000018">
    <property type="protein sequence ID" value="ENU23072.1"/>
    <property type="molecule type" value="Genomic_DNA"/>
</dbReference>
<evidence type="ECO:0000259" key="4">
    <source>
        <dbReference type="PROSITE" id="PS50949"/>
    </source>
</evidence>
<dbReference type="Proteomes" id="UP000233553">
    <property type="component" value="Unassembled WGS sequence"/>
</dbReference>
<dbReference type="PANTHER" id="PTHR44846">
    <property type="entry name" value="MANNOSYL-D-GLYCERATE TRANSPORT/METABOLISM SYSTEM REPRESSOR MNGR-RELATED"/>
    <property type="match status" value="1"/>
</dbReference>
<evidence type="ECO:0000313" key="7">
    <source>
        <dbReference type="Proteomes" id="UP000013034"/>
    </source>
</evidence>
<feature type="domain" description="HTH gntR-type" evidence="4">
    <location>
        <begin position="13"/>
        <end position="81"/>
    </location>
</feature>
<dbReference type="Gene3D" id="3.40.1410.10">
    <property type="entry name" value="Chorismate lyase-like"/>
    <property type="match status" value="1"/>
</dbReference>
<dbReference type="Pfam" id="PF00392">
    <property type="entry name" value="GntR"/>
    <property type="match status" value="1"/>
</dbReference>
<dbReference type="InterPro" id="IPR036390">
    <property type="entry name" value="WH_DNA-bd_sf"/>
</dbReference>
<evidence type="ECO:0000313" key="5">
    <source>
        <dbReference type="EMBL" id="ENU23072.1"/>
    </source>
</evidence>
<dbReference type="PANTHER" id="PTHR44846:SF1">
    <property type="entry name" value="MANNOSYL-D-GLYCERATE TRANSPORT_METABOLISM SYSTEM REPRESSOR MNGR-RELATED"/>
    <property type="match status" value="1"/>
</dbReference>
<dbReference type="InterPro" id="IPR036388">
    <property type="entry name" value="WH-like_DNA-bd_sf"/>
</dbReference>
<evidence type="ECO:0000313" key="6">
    <source>
        <dbReference type="EMBL" id="PKF33866.1"/>
    </source>
</evidence>
<reference evidence="5 7" key="1">
    <citation type="submission" date="2013-02" db="EMBL/GenBank/DDBJ databases">
        <title>The Genome Sequence of Acinetobacter sp. NIPH 809.</title>
        <authorList>
            <consortium name="The Broad Institute Genome Sequencing Platform"/>
            <consortium name="The Broad Institute Genome Sequencing Center for Infectious Disease"/>
            <person name="Cerqueira G."/>
            <person name="Feldgarden M."/>
            <person name="Courvalin P."/>
            <person name="Perichon B."/>
            <person name="Grillot-Courvalin C."/>
            <person name="Clermont D."/>
            <person name="Rocha E."/>
            <person name="Yoon E.-J."/>
            <person name="Nemec A."/>
            <person name="Walker B."/>
            <person name="Young S.K."/>
            <person name="Zeng Q."/>
            <person name="Gargeya S."/>
            <person name="Fitzgerald M."/>
            <person name="Haas B."/>
            <person name="Abouelleil A."/>
            <person name="Alvarado L."/>
            <person name="Arachchi H.M."/>
            <person name="Berlin A.M."/>
            <person name="Chapman S.B."/>
            <person name="Dewar J."/>
            <person name="Goldberg J."/>
            <person name="Griggs A."/>
            <person name="Gujja S."/>
            <person name="Hansen M."/>
            <person name="Howarth C."/>
            <person name="Imamovic A."/>
            <person name="Larimer J."/>
            <person name="McCowan C."/>
            <person name="Murphy C."/>
            <person name="Neiman D."/>
            <person name="Pearson M."/>
            <person name="Priest M."/>
            <person name="Roberts A."/>
            <person name="Saif S."/>
            <person name="Shea T."/>
            <person name="Sisk P."/>
            <person name="Sykes S."/>
            <person name="Wortman J."/>
            <person name="Nusbaum C."/>
            <person name="Birren B."/>
        </authorList>
    </citation>
    <scope>NUCLEOTIDE SEQUENCE [LARGE SCALE GENOMIC DNA]</scope>
    <source>
        <strain evidence="5 7">NIPH 809</strain>
    </source>
</reference>
<evidence type="ECO:0000256" key="3">
    <source>
        <dbReference type="ARBA" id="ARBA00023163"/>
    </source>
</evidence>
<dbReference type="Gene3D" id="1.10.10.10">
    <property type="entry name" value="Winged helix-like DNA-binding domain superfamily/Winged helix DNA-binding domain"/>
    <property type="match status" value="1"/>
</dbReference>
<comment type="caution">
    <text evidence="6">The sequence shown here is derived from an EMBL/GenBank/DDBJ whole genome shotgun (WGS) entry which is preliminary data.</text>
</comment>
<dbReference type="GO" id="GO:0003677">
    <property type="term" value="F:DNA binding"/>
    <property type="evidence" value="ECO:0007669"/>
    <property type="project" value="UniProtKB-KW"/>
</dbReference>
<dbReference type="SUPFAM" id="SSF46785">
    <property type="entry name" value="Winged helix' DNA-binding domain"/>
    <property type="match status" value="1"/>
</dbReference>
<dbReference type="FunFam" id="1.10.10.10:FF:000079">
    <property type="entry name" value="GntR family transcriptional regulator"/>
    <property type="match status" value="1"/>
</dbReference>
<dbReference type="Pfam" id="PF07702">
    <property type="entry name" value="UTRA"/>
    <property type="match status" value="1"/>
</dbReference>
<dbReference type="Proteomes" id="UP000013034">
    <property type="component" value="Unassembled WGS sequence"/>
</dbReference>
<organism evidence="6 8">
    <name type="scientific">Acinetobacter proteolyticus</name>
    <dbReference type="NCBI Taxonomy" id="1776741"/>
    <lineage>
        <taxon>Bacteria</taxon>
        <taxon>Pseudomonadati</taxon>
        <taxon>Pseudomonadota</taxon>
        <taxon>Gammaproteobacteria</taxon>
        <taxon>Moraxellales</taxon>
        <taxon>Moraxellaceae</taxon>
        <taxon>Acinetobacter</taxon>
    </lineage>
</organism>
<dbReference type="PROSITE" id="PS50949">
    <property type="entry name" value="HTH_GNTR"/>
    <property type="match status" value="1"/>
</dbReference>
<evidence type="ECO:0000256" key="2">
    <source>
        <dbReference type="ARBA" id="ARBA00023125"/>
    </source>
</evidence>